<dbReference type="Proteomes" id="UP000623010">
    <property type="component" value="Unassembled WGS sequence"/>
</dbReference>
<comment type="similarity">
    <text evidence="2">Belongs to the Orn/Lys/Arg decarboxylase class-I family.</text>
</comment>
<dbReference type="Pfam" id="PF03711">
    <property type="entry name" value="OKR_DC_1_C"/>
    <property type="match status" value="1"/>
</dbReference>
<comment type="cofactor">
    <cofactor evidence="1">
        <name>pyridoxal 5'-phosphate</name>
        <dbReference type="ChEBI" id="CHEBI:597326"/>
    </cofactor>
</comment>
<evidence type="ECO:0000313" key="8">
    <source>
        <dbReference type="EMBL" id="GGZ96805.1"/>
    </source>
</evidence>
<dbReference type="EMBL" id="BMWH01000016">
    <property type="protein sequence ID" value="GGZ96805.1"/>
    <property type="molecule type" value="Genomic_DNA"/>
</dbReference>
<evidence type="ECO:0000256" key="3">
    <source>
        <dbReference type="ARBA" id="ARBA00022793"/>
    </source>
</evidence>
<evidence type="ECO:0000256" key="5">
    <source>
        <dbReference type="ARBA" id="ARBA00023239"/>
    </source>
</evidence>
<keyword evidence="5" id="KW-0456">Lyase</keyword>
<evidence type="ECO:0000256" key="4">
    <source>
        <dbReference type="ARBA" id="ARBA00022898"/>
    </source>
</evidence>
<dbReference type="InterPro" id="IPR015421">
    <property type="entry name" value="PyrdxlP-dep_Trfase_major"/>
</dbReference>
<comment type="caution">
    <text evidence="8">The sequence shown here is derived from an EMBL/GenBank/DDBJ whole genome shotgun (WGS) entry which is preliminary data.</text>
</comment>
<dbReference type="PANTHER" id="PTHR43277:SF4">
    <property type="entry name" value="ARGININE DECARBOXYLASE"/>
    <property type="match status" value="1"/>
</dbReference>
<reference evidence="8" key="2">
    <citation type="submission" date="2020-09" db="EMBL/GenBank/DDBJ databases">
        <authorList>
            <person name="Sun Q."/>
            <person name="Ohkuma M."/>
        </authorList>
    </citation>
    <scope>NUCLEOTIDE SEQUENCE</scope>
    <source>
        <strain evidence="8">JCM 5016</strain>
    </source>
</reference>
<keyword evidence="4" id="KW-0663">Pyridoxal phosphate</keyword>
<dbReference type="InterPro" id="IPR036633">
    <property type="entry name" value="Prn/Lys/Arg_de-COase_C_sf"/>
</dbReference>
<reference evidence="8" key="1">
    <citation type="journal article" date="2014" name="Int. J. Syst. Evol. Microbiol.">
        <title>Complete genome sequence of Corynebacterium casei LMG S-19264T (=DSM 44701T), isolated from a smear-ripened cheese.</title>
        <authorList>
            <consortium name="US DOE Joint Genome Institute (JGI-PGF)"/>
            <person name="Walter F."/>
            <person name="Albersmeier A."/>
            <person name="Kalinowski J."/>
            <person name="Ruckert C."/>
        </authorList>
    </citation>
    <scope>NUCLEOTIDE SEQUENCE</scope>
    <source>
        <strain evidence="8">JCM 5016</strain>
    </source>
</reference>
<dbReference type="AlphaFoldDB" id="A0A918RH82"/>
<dbReference type="InterPro" id="IPR000310">
    <property type="entry name" value="Orn/Lys/Arg_deCO2ase_major_dom"/>
</dbReference>
<dbReference type="InterPro" id="IPR052357">
    <property type="entry name" value="Orn_Lys_Arg_decarboxylase-I"/>
</dbReference>
<proteinExistence type="inferred from homology"/>
<gene>
    <name evidence="8" type="ORF">GCM10010389_40130</name>
</gene>
<evidence type="ECO:0000259" key="7">
    <source>
        <dbReference type="Pfam" id="PF03711"/>
    </source>
</evidence>
<accession>A0A918RH82</accession>
<protein>
    <submittedName>
        <fullName evidence="8">Ornithine decarboxylase</fullName>
    </submittedName>
</protein>
<dbReference type="CDD" id="cd00615">
    <property type="entry name" value="Orn_deC_like"/>
    <property type="match status" value="1"/>
</dbReference>
<dbReference type="InterPro" id="IPR015424">
    <property type="entry name" value="PyrdxlP-dep_Trfase"/>
</dbReference>
<sequence>MAVDHTSAPILEALAEYRERGRLSFTPPGHKQARGADPAVREVLGDAVFLGDVLASGGLDDRLTRGRVLERAEELMADAVHAEHTFFTTCGSSLSVKAAMLAVAGPHEKLLIGRDAHKSVVSGLVLAGIEPVWVEPRWDAERHLAHPPSAQDFEEAFRAHPDAKGALITSPTPYGTCADLRAVAEVCHRRSLPLIVDEAWGAHLPFHPDLPSWAMDAGADICVTSIHKMGSGLEQGSVFHLRGDLVPPLLLKNRSDLLGTTSPSVLIFAGMDGWRRQMVLRGRELMGTALELAREVRRAVEDIDGLHVHGRADFCGPGLAHDLDPLPVVVDVGGLGITGYQAADWLRAHRNVDAHLADHRRISTQLTHGDDRETAGELTAALKDLARAAPELPRGPRIEVPAPRELRLEQAVLPRDAYFGPAEDVPVAEAAGRVAAEMITPYPPGIPAVLPGERLTEPVLRYLRSGPAAGMHLPDPGDPELKTVRVVAE</sequence>
<dbReference type="SUPFAM" id="SSF53383">
    <property type="entry name" value="PLP-dependent transferases"/>
    <property type="match status" value="1"/>
</dbReference>
<name>A0A918RH82_9ACTN</name>
<dbReference type="PANTHER" id="PTHR43277">
    <property type="entry name" value="ARGININE DECARBOXYLASE"/>
    <property type="match status" value="1"/>
</dbReference>
<feature type="domain" description="Orn/Lys/Arg decarboxylases family 1 pyridoxal-P attachment site" evidence="6">
    <location>
        <begin position="9"/>
        <end position="303"/>
    </location>
</feature>
<dbReference type="GO" id="GO:0016831">
    <property type="term" value="F:carboxy-lyase activity"/>
    <property type="evidence" value="ECO:0007669"/>
    <property type="project" value="UniProtKB-KW"/>
</dbReference>
<evidence type="ECO:0000256" key="2">
    <source>
        <dbReference type="ARBA" id="ARBA00010671"/>
    </source>
</evidence>
<keyword evidence="3" id="KW-0210">Decarboxylase</keyword>
<dbReference type="Gene3D" id="3.90.100.10">
    <property type="entry name" value="Orn/Lys/Arg decarboxylase, C-terminal domain"/>
    <property type="match status" value="1"/>
</dbReference>
<dbReference type="InterPro" id="IPR008286">
    <property type="entry name" value="Prn/Lys/Arg_de-COase_C"/>
</dbReference>
<keyword evidence="9" id="KW-1185">Reference proteome</keyword>
<organism evidence="8 9">
    <name type="scientific">Streptomyces echinoruber</name>
    <dbReference type="NCBI Taxonomy" id="68898"/>
    <lineage>
        <taxon>Bacteria</taxon>
        <taxon>Bacillati</taxon>
        <taxon>Actinomycetota</taxon>
        <taxon>Actinomycetes</taxon>
        <taxon>Kitasatosporales</taxon>
        <taxon>Streptomycetaceae</taxon>
        <taxon>Streptomyces</taxon>
    </lineage>
</organism>
<dbReference type="Gene3D" id="3.40.640.10">
    <property type="entry name" value="Type I PLP-dependent aspartate aminotransferase-like (Major domain)"/>
    <property type="match status" value="1"/>
</dbReference>
<dbReference type="SUPFAM" id="SSF55904">
    <property type="entry name" value="Ornithine decarboxylase C-terminal domain"/>
    <property type="match status" value="1"/>
</dbReference>
<evidence type="ECO:0000259" key="6">
    <source>
        <dbReference type="Pfam" id="PF01276"/>
    </source>
</evidence>
<evidence type="ECO:0000313" key="9">
    <source>
        <dbReference type="Proteomes" id="UP000623010"/>
    </source>
</evidence>
<evidence type="ECO:0000256" key="1">
    <source>
        <dbReference type="ARBA" id="ARBA00001933"/>
    </source>
</evidence>
<feature type="domain" description="Orn/Lys/Arg decarboxylase C-terminal" evidence="7">
    <location>
        <begin position="420"/>
        <end position="474"/>
    </location>
</feature>
<dbReference type="RefSeq" id="WP_190058822.1">
    <property type="nucleotide sequence ID" value="NZ_BMWH01000016.1"/>
</dbReference>
<dbReference type="Pfam" id="PF01276">
    <property type="entry name" value="OKR_DC_1"/>
    <property type="match status" value="1"/>
</dbReference>